<dbReference type="InterPro" id="IPR010182">
    <property type="entry name" value="ArgE/DapE"/>
</dbReference>
<dbReference type="EC" id="3.5.1.18" evidence="5"/>
<dbReference type="SUPFAM" id="SSF55031">
    <property type="entry name" value="Bacterial exopeptidase dimerisation domain"/>
    <property type="match status" value="1"/>
</dbReference>
<evidence type="ECO:0000256" key="8">
    <source>
        <dbReference type="ARBA" id="ARBA00022723"/>
    </source>
</evidence>
<evidence type="ECO:0000313" key="16">
    <source>
        <dbReference type="EMBL" id="EER75578.1"/>
    </source>
</evidence>
<dbReference type="eggNOG" id="COG0624">
    <property type="taxonomic scope" value="Bacteria"/>
</dbReference>
<keyword evidence="17" id="KW-1185">Reference proteome</keyword>
<comment type="pathway">
    <text evidence="3">Amino-acid biosynthesis; L-lysine biosynthesis via DAP pathway; LL-2,6-diaminopimelate from (S)-tetrahydrodipicolinate (succinylase route): step 3/3.</text>
</comment>
<evidence type="ECO:0000256" key="7">
    <source>
        <dbReference type="ARBA" id="ARBA00022605"/>
    </source>
</evidence>
<comment type="similarity">
    <text evidence="4">Belongs to the peptidase M20A family.</text>
</comment>
<keyword evidence="8" id="KW-0479">Metal-binding</keyword>
<comment type="cofactor">
    <cofactor evidence="2">
        <name>Zn(2+)</name>
        <dbReference type="ChEBI" id="CHEBI:29105"/>
    </cofactor>
</comment>
<proteinExistence type="inferred from homology"/>
<dbReference type="EMBL" id="ACKU01000005">
    <property type="protein sequence ID" value="EER75578.1"/>
    <property type="molecule type" value="Genomic_DNA"/>
</dbReference>
<dbReference type="InterPro" id="IPR001261">
    <property type="entry name" value="ArgE/DapE_CS"/>
</dbReference>
<evidence type="ECO:0000256" key="3">
    <source>
        <dbReference type="ARBA" id="ARBA00005130"/>
    </source>
</evidence>
<feature type="domain" description="Peptidase M20 dimerisation" evidence="15">
    <location>
        <begin position="180"/>
        <end position="286"/>
    </location>
</feature>
<keyword evidence="13" id="KW-0170">Cobalt</keyword>
<keyword evidence="7" id="KW-0028">Amino-acid biosynthesis</keyword>
<keyword evidence="9 16" id="KW-0378">Hydrolase</keyword>
<evidence type="ECO:0000256" key="9">
    <source>
        <dbReference type="ARBA" id="ARBA00022801"/>
    </source>
</evidence>
<protein>
    <recommendedName>
        <fullName evidence="6">Probable succinyl-diaminopimelate desuccinylase</fullName>
        <ecNumber evidence="5">3.5.1.18</ecNumber>
    </recommendedName>
</protein>
<dbReference type="Gene3D" id="3.30.70.360">
    <property type="match status" value="1"/>
</dbReference>
<keyword evidence="12" id="KW-0457">Lysine biosynthesis</keyword>
<dbReference type="CDD" id="cd08659">
    <property type="entry name" value="M20_ArgE_DapE-like"/>
    <property type="match status" value="1"/>
</dbReference>
<dbReference type="PROSITE" id="PS00759">
    <property type="entry name" value="ARGE_DAPE_CPG2_2"/>
    <property type="match status" value="1"/>
</dbReference>
<dbReference type="PANTHER" id="PTHR43808">
    <property type="entry name" value="ACETYLORNITHINE DEACETYLASE"/>
    <property type="match status" value="1"/>
</dbReference>
<evidence type="ECO:0000256" key="4">
    <source>
        <dbReference type="ARBA" id="ARBA00006247"/>
    </source>
</evidence>
<evidence type="ECO:0000313" key="17">
    <source>
        <dbReference type="Proteomes" id="UP000004528"/>
    </source>
</evidence>
<dbReference type="Gene3D" id="3.40.630.10">
    <property type="entry name" value="Zn peptidases"/>
    <property type="match status" value="1"/>
</dbReference>
<dbReference type="InterPro" id="IPR050072">
    <property type="entry name" value="Peptidase_M20A"/>
</dbReference>
<dbReference type="PANTHER" id="PTHR43808:SF8">
    <property type="entry name" value="PEPTIDASE M20 DIMERISATION DOMAIN-CONTAINING PROTEIN"/>
    <property type="match status" value="1"/>
</dbReference>
<organism evidence="16 17">
    <name type="scientific">Weissella paramesenteroides ATCC 33313</name>
    <dbReference type="NCBI Taxonomy" id="585506"/>
    <lineage>
        <taxon>Bacteria</taxon>
        <taxon>Bacillati</taxon>
        <taxon>Bacillota</taxon>
        <taxon>Bacilli</taxon>
        <taxon>Lactobacillales</taxon>
        <taxon>Lactobacillaceae</taxon>
        <taxon>Weissella</taxon>
    </lineage>
</organism>
<keyword evidence="11" id="KW-0220">Diaminopimelate biosynthesis</keyword>
<evidence type="ECO:0000259" key="15">
    <source>
        <dbReference type="Pfam" id="PF07687"/>
    </source>
</evidence>
<sequence>MGDVIMEKADKIKILQDLVNINTVNGNELAVATYLQQVFAEHGIKATIDEFGDKRANLQAEIGSKNADQKILVLSGHQDTVSIDDESAWEQPPFGAQIIGDKLYGRGAADMKSGLAAEVIALIELAENPAVTLNGTLRFIATAGEEFGTPGAYRLNEQHAIDDADALVIGEPTDGQIIFAHSGSFNYRIASRGQAAHSSRPAQGINAIQGLVNYINLEKDLFADTPEDPYLGRVQHSITVIHGGEQVNTIPATAELLGNIRPTQAFDNQQVIARIEAAVEELNQQYDAQLSLEIIHNFEPVETASDNGFIQIVKQAAQETFTDRQVDLLTMNGATDASVFVKNNPGLPTVILGADGDKSSHQLNEYTTISSYLSLIKIYQKIAREFLQ</sequence>
<dbReference type="GO" id="GO:0019877">
    <property type="term" value="P:diaminopimelate biosynthetic process"/>
    <property type="evidence" value="ECO:0007669"/>
    <property type="project" value="UniProtKB-KW"/>
</dbReference>
<dbReference type="SUPFAM" id="SSF53187">
    <property type="entry name" value="Zn-dependent exopeptidases"/>
    <property type="match status" value="1"/>
</dbReference>
<evidence type="ECO:0000256" key="6">
    <source>
        <dbReference type="ARBA" id="ARBA00016853"/>
    </source>
</evidence>
<gene>
    <name evidence="16" type="primary">dapE</name>
    <name evidence="16" type="ORF">HMPREF0877_0379</name>
</gene>
<dbReference type="NCBIfam" id="TIGR01910">
    <property type="entry name" value="DapE-ArgE"/>
    <property type="match status" value="1"/>
</dbReference>
<dbReference type="HOGENOM" id="CLU_021802_2_2_9"/>
<keyword evidence="10" id="KW-0862">Zinc</keyword>
<dbReference type="UniPathway" id="UPA00034">
    <property type="reaction ID" value="UER00021"/>
</dbReference>
<dbReference type="GO" id="GO:0009089">
    <property type="term" value="P:lysine biosynthetic process via diaminopimelate"/>
    <property type="evidence" value="ECO:0007669"/>
    <property type="project" value="UniProtKB-UniPathway"/>
</dbReference>
<evidence type="ECO:0000256" key="11">
    <source>
        <dbReference type="ARBA" id="ARBA00022915"/>
    </source>
</evidence>
<evidence type="ECO:0000256" key="14">
    <source>
        <dbReference type="ARBA" id="ARBA00051301"/>
    </source>
</evidence>
<comment type="caution">
    <text evidence="16">The sequence shown here is derived from an EMBL/GenBank/DDBJ whole genome shotgun (WGS) entry which is preliminary data.</text>
</comment>
<dbReference type="InterPro" id="IPR011650">
    <property type="entry name" value="Peptidase_M20_dimer"/>
</dbReference>
<dbReference type="GO" id="GO:0046872">
    <property type="term" value="F:metal ion binding"/>
    <property type="evidence" value="ECO:0007669"/>
    <property type="project" value="UniProtKB-KW"/>
</dbReference>
<evidence type="ECO:0000256" key="1">
    <source>
        <dbReference type="ARBA" id="ARBA00001941"/>
    </source>
</evidence>
<dbReference type="InterPro" id="IPR002933">
    <property type="entry name" value="Peptidase_M20"/>
</dbReference>
<dbReference type="GO" id="GO:0009014">
    <property type="term" value="F:succinyl-diaminopimelate desuccinylase activity"/>
    <property type="evidence" value="ECO:0007669"/>
    <property type="project" value="UniProtKB-EC"/>
</dbReference>
<evidence type="ECO:0000256" key="13">
    <source>
        <dbReference type="ARBA" id="ARBA00023285"/>
    </source>
</evidence>
<name>C5R8T4_WEIPA</name>
<dbReference type="InterPro" id="IPR036264">
    <property type="entry name" value="Bact_exopeptidase_dim_dom"/>
</dbReference>
<reference evidence="16 17" key="1">
    <citation type="submission" date="2009-04" db="EMBL/GenBank/DDBJ databases">
        <authorList>
            <person name="Qin X."/>
            <person name="Bachman B."/>
            <person name="Battles P."/>
            <person name="Bell A."/>
            <person name="Bess C."/>
            <person name="Bickham C."/>
            <person name="Chaboub L."/>
            <person name="Chen D."/>
            <person name="Coyle M."/>
            <person name="Deiros D.R."/>
            <person name="Dinh H."/>
            <person name="Forbes L."/>
            <person name="Fowler G."/>
            <person name="Francisco L."/>
            <person name="Fu Q."/>
            <person name="Gubbala S."/>
            <person name="Hale W."/>
            <person name="Han Y."/>
            <person name="Hemphill L."/>
            <person name="Highlander S.K."/>
            <person name="Hirani K."/>
            <person name="Hogues M."/>
            <person name="Jackson L."/>
            <person name="Jakkamsetti A."/>
            <person name="Javaid M."/>
            <person name="Jiang H."/>
            <person name="Korchina V."/>
            <person name="Kovar C."/>
            <person name="Lara F."/>
            <person name="Lee S."/>
            <person name="Mata R."/>
            <person name="Mathew T."/>
            <person name="Moen C."/>
            <person name="Morales K."/>
            <person name="Munidasa M."/>
            <person name="Nazareth L."/>
            <person name="Ngo R."/>
            <person name="Nguyen L."/>
            <person name="Okwuonu G."/>
            <person name="Ongeri F."/>
            <person name="Patil S."/>
            <person name="Petrosino J."/>
            <person name="Pham C."/>
            <person name="Pham P."/>
            <person name="Pu L.-L."/>
            <person name="Puazo M."/>
            <person name="Raj R."/>
            <person name="Reid J."/>
            <person name="Rouhana J."/>
            <person name="Saada N."/>
            <person name="Shang Y."/>
            <person name="Simmons D."/>
            <person name="Thornton R."/>
            <person name="Warren J."/>
            <person name="Weissenberger G."/>
            <person name="Zhang J."/>
            <person name="Zhang L."/>
            <person name="Zhou C."/>
            <person name="Zhu D."/>
            <person name="Muzny D."/>
            <person name="Worley K."/>
            <person name="Gibbs R."/>
        </authorList>
    </citation>
    <scope>NUCLEOTIDE SEQUENCE [LARGE SCALE GENOMIC DNA]</scope>
    <source>
        <strain evidence="16 17">ATCC 33313</strain>
    </source>
</reference>
<comment type="cofactor">
    <cofactor evidence="1">
        <name>Co(2+)</name>
        <dbReference type="ChEBI" id="CHEBI:48828"/>
    </cofactor>
</comment>
<evidence type="ECO:0000256" key="12">
    <source>
        <dbReference type="ARBA" id="ARBA00023154"/>
    </source>
</evidence>
<accession>C5R8T4</accession>
<dbReference type="Pfam" id="PF01546">
    <property type="entry name" value="Peptidase_M20"/>
    <property type="match status" value="1"/>
</dbReference>
<dbReference type="AlphaFoldDB" id="C5R8T4"/>
<dbReference type="Pfam" id="PF07687">
    <property type="entry name" value="M20_dimer"/>
    <property type="match status" value="1"/>
</dbReference>
<evidence type="ECO:0000256" key="2">
    <source>
        <dbReference type="ARBA" id="ARBA00001947"/>
    </source>
</evidence>
<dbReference type="Proteomes" id="UP000004528">
    <property type="component" value="Unassembled WGS sequence"/>
</dbReference>
<evidence type="ECO:0000256" key="10">
    <source>
        <dbReference type="ARBA" id="ARBA00022833"/>
    </source>
</evidence>
<evidence type="ECO:0000256" key="5">
    <source>
        <dbReference type="ARBA" id="ARBA00011921"/>
    </source>
</evidence>
<dbReference type="NCBIfam" id="NF006365">
    <property type="entry name" value="PRK08588.1"/>
    <property type="match status" value="1"/>
</dbReference>
<comment type="catalytic activity">
    <reaction evidence="14">
        <text>N-succinyl-(2S,6S)-2,6-diaminopimelate + H2O = (2S,6S)-2,6-diaminopimelate + succinate</text>
        <dbReference type="Rhea" id="RHEA:22608"/>
        <dbReference type="ChEBI" id="CHEBI:15377"/>
        <dbReference type="ChEBI" id="CHEBI:30031"/>
        <dbReference type="ChEBI" id="CHEBI:57609"/>
        <dbReference type="ChEBI" id="CHEBI:58087"/>
        <dbReference type="EC" id="3.5.1.18"/>
    </reaction>
</comment>
<dbReference type="STRING" id="585506.HMPREF0877_0379"/>